<feature type="domain" description="Gfo/Idh/MocA-like oxidoreductase N-terminal" evidence="1">
    <location>
        <begin position="12"/>
        <end position="123"/>
    </location>
</feature>
<evidence type="ECO:0000313" key="3">
    <source>
        <dbReference type="EMBL" id="SDH51295.1"/>
    </source>
</evidence>
<name>A0A1G8D0K9_9SPHI</name>
<evidence type="ECO:0000313" key="4">
    <source>
        <dbReference type="Proteomes" id="UP000199643"/>
    </source>
</evidence>
<dbReference type="PANTHER" id="PTHR43708:SF7">
    <property type="entry name" value="OXIDOREDUCTASE"/>
    <property type="match status" value="1"/>
</dbReference>
<dbReference type="InterPro" id="IPR000683">
    <property type="entry name" value="Gfo/Idh/MocA-like_OxRdtase_N"/>
</dbReference>
<accession>A0A1G8D0K9</accession>
<dbReference type="AlphaFoldDB" id="A0A1G8D0K9"/>
<dbReference type="OrthoDB" id="9815825at2"/>
<organism evidence="3 4">
    <name type="scientific">Pedobacter terrae</name>
    <dbReference type="NCBI Taxonomy" id="405671"/>
    <lineage>
        <taxon>Bacteria</taxon>
        <taxon>Pseudomonadati</taxon>
        <taxon>Bacteroidota</taxon>
        <taxon>Sphingobacteriia</taxon>
        <taxon>Sphingobacteriales</taxon>
        <taxon>Sphingobacteriaceae</taxon>
        <taxon>Pedobacter</taxon>
    </lineage>
</organism>
<dbReference type="InterPro" id="IPR051317">
    <property type="entry name" value="Gfo/Idh/MocA_oxidoreduct"/>
</dbReference>
<evidence type="ECO:0000259" key="2">
    <source>
        <dbReference type="Pfam" id="PF02894"/>
    </source>
</evidence>
<dbReference type="Proteomes" id="UP000199643">
    <property type="component" value="Unassembled WGS sequence"/>
</dbReference>
<dbReference type="RefSeq" id="WP_090504035.1">
    <property type="nucleotide sequence ID" value="NZ_FNCH01000027.1"/>
</dbReference>
<dbReference type="InterPro" id="IPR004104">
    <property type="entry name" value="Gfo/Idh/MocA-like_OxRdtase_C"/>
</dbReference>
<reference evidence="4" key="1">
    <citation type="submission" date="2016-10" db="EMBL/GenBank/DDBJ databases">
        <authorList>
            <person name="Varghese N."/>
            <person name="Submissions S."/>
        </authorList>
    </citation>
    <scope>NUCLEOTIDE SEQUENCE [LARGE SCALE GENOMIC DNA]</scope>
    <source>
        <strain evidence="4">DSM 17933</strain>
    </source>
</reference>
<dbReference type="SUPFAM" id="SSF55347">
    <property type="entry name" value="Glyceraldehyde-3-phosphate dehydrogenase-like, C-terminal domain"/>
    <property type="match status" value="1"/>
</dbReference>
<dbReference type="Gene3D" id="3.40.50.720">
    <property type="entry name" value="NAD(P)-binding Rossmann-like Domain"/>
    <property type="match status" value="1"/>
</dbReference>
<proteinExistence type="predicted"/>
<dbReference type="Gene3D" id="3.30.360.10">
    <property type="entry name" value="Dihydrodipicolinate Reductase, domain 2"/>
    <property type="match status" value="1"/>
</dbReference>
<dbReference type="Pfam" id="PF01408">
    <property type="entry name" value="GFO_IDH_MocA"/>
    <property type="match status" value="1"/>
</dbReference>
<gene>
    <name evidence="3" type="ORF">SAMN05421827_12752</name>
</gene>
<keyword evidence="4" id="KW-1185">Reference proteome</keyword>
<protein>
    <submittedName>
        <fullName evidence="3">Predicted dehydrogenase</fullName>
    </submittedName>
</protein>
<dbReference type="Pfam" id="PF02894">
    <property type="entry name" value="GFO_IDH_MocA_C"/>
    <property type="match status" value="1"/>
</dbReference>
<dbReference type="GO" id="GO:0000166">
    <property type="term" value="F:nucleotide binding"/>
    <property type="evidence" value="ECO:0007669"/>
    <property type="project" value="InterPro"/>
</dbReference>
<dbReference type="PANTHER" id="PTHR43708">
    <property type="entry name" value="CONSERVED EXPRESSED OXIDOREDUCTASE (EUROFUNG)"/>
    <property type="match status" value="1"/>
</dbReference>
<sequence>MDTNINKTINAGLLAYGMSGKVFHAPFLQAHSGFNLKAIVERSHKNAVNDYPAIISYNSVDELLNDEEIELIVINTPNNLHYEHAKAALNKNKHILVEKPFTATTAQAKELFELADSVGKQIFFYQNRRWDSDFTSVRKVIGSGKLGKLVEVHLRYDRYRNVIGPKVFKETPVEASGLLYDLGPHLLDQVISLFGKPLSYHKILGKNRAGTLVDDYFSIQLTYPDSVYVFVTSSMLVVNSQAAFILHGVNGSFIKQRADIQEEQLLAGMKLTDPDYGIEPANKEGLLTTIDADGKKTEEHIPSEIGSYLPLFEAVYQAIANNKPYPVTRADVLTQIEIIESPAIS</sequence>
<dbReference type="STRING" id="405671.SAMN05421827_12752"/>
<dbReference type="EMBL" id="FNCH01000027">
    <property type="protein sequence ID" value="SDH51295.1"/>
    <property type="molecule type" value="Genomic_DNA"/>
</dbReference>
<dbReference type="SUPFAM" id="SSF51735">
    <property type="entry name" value="NAD(P)-binding Rossmann-fold domains"/>
    <property type="match status" value="1"/>
</dbReference>
<feature type="domain" description="Gfo/Idh/MocA-like oxidoreductase C-terminal" evidence="2">
    <location>
        <begin position="138"/>
        <end position="340"/>
    </location>
</feature>
<evidence type="ECO:0000259" key="1">
    <source>
        <dbReference type="Pfam" id="PF01408"/>
    </source>
</evidence>
<dbReference type="InterPro" id="IPR036291">
    <property type="entry name" value="NAD(P)-bd_dom_sf"/>
</dbReference>